<dbReference type="EMBL" id="CAKKLH010000223">
    <property type="protein sequence ID" value="CAH0106336.1"/>
    <property type="molecule type" value="Genomic_DNA"/>
</dbReference>
<protein>
    <recommendedName>
        <fullName evidence="4">MULE transposase domain-containing protein</fullName>
    </recommendedName>
</protein>
<sequence length="677" mass="77020">MWTFVEERRQYEMLGFFHDPSKLLFVEDCSKLIAYPLHERRPDFMWEDINLTKCSSFPSSGLRYREPLLGFPKKDLKIGEEELVLHRAQCAGVKYCEGRNGAPCSFAVFNRRQENRCINYKNAKLLKQTCDSFFIYIHPKDRTDNRRWLGLLSSSNGRAGHSHNLPIPSKVPVKVKQDICEALRKDPTKTAKELQQGDGIGYSPCQFARAAADNGTWISIVGKDYKKTEAGMGTRSLIENFHVKIKRSIDEKDRQIADNVDFDRKVVELSSPYRRFFSFGDELDIVVLATPQMLQVLADSTFVQVDVTYPGLTAFKYLMNFVAYNELTMSFQVVGRVLMNRVNNLAYKTAFTELFKVATETFPEFENGFSVNAWVVDFSLAQQRELSRIFGEKAGEHIRGCQVHFQRNLRLCCKRSVEVSDCSFLKLSEDELKANTAKWCKATKLAKWWSTPRIAKMFTKSCKEMTDADWDICPNNTNAVESHNKCSQAHSTMLSNYLKKIYIKDRNTVVKSLCAKLGINVGVSPEKRKRINDQRRIRRKRPKLVCDEDKGSDDEFKMSDDEANRGQFERLPDNPSIKHVASSRTPSTKHVSSSRLSSTKHVSSPPSSSTKHASSVSDKTVELPAPLPSSSSVSTTTTTAKTTDPHIGVACWVTTVDEDNKKYGSCFALIRFKYPVR</sequence>
<feature type="compositionally biased region" description="Low complexity" evidence="1">
    <location>
        <begin position="629"/>
        <end position="641"/>
    </location>
</feature>
<evidence type="ECO:0000313" key="3">
    <source>
        <dbReference type="Proteomes" id="UP000789390"/>
    </source>
</evidence>
<name>A0A8J2WP53_9CRUS</name>
<organism evidence="2 3">
    <name type="scientific">Daphnia galeata</name>
    <dbReference type="NCBI Taxonomy" id="27404"/>
    <lineage>
        <taxon>Eukaryota</taxon>
        <taxon>Metazoa</taxon>
        <taxon>Ecdysozoa</taxon>
        <taxon>Arthropoda</taxon>
        <taxon>Crustacea</taxon>
        <taxon>Branchiopoda</taxon>
        <taxon>Diplostraca</taxon>
        <taxon>Cladocera</taxon>
        <taxon>Anomopoda</taxon>
        <taxon>Daphniidae</taxon>
        <taxon>Daphnia</taxon>
    </lineage>
</organism>
<proteinExistence type="predicted"/>
<comment type="caution">
    <text evidence="2">The sequence shown here is derived from an EMBL/GenBank/DDBJ whole genome shotgun (WGS) entry which is preliminary data.</text>
</comment>
<reference evidence="2" key="1">
    <citation type="submission" date="2021-11" db="EMBL/GenBank/DDBJ databases">
        <authorList>
            <person name="Schell T."/>
        </authorList>
    </citation>
    <scope>NUCLEOTIDE SEQUENCE</scope>
    <source>
        <strain evidence="2">M5</strain>
    </source>
</reference>
<dbReference type="Proteomes" id="UP000789390">
    <property type="component" value="Unassembled WGS sequence"/>
</dbReference>
<evidence type="ECO:0000256" key="1">
    <source>
        <dbReference type="SAM" id="MobiDB-lite"/>
    </source>
</evidence>
<feature type="compositionally biased region" description="Polar residues" evidence="1">
    <location>
        <begin position="582"/>
        <end position="596"/>
    </location>
</feature>
<gene>
    <name evidence="2" type="ORF">DGAL_LOCUS9490</name>
</gene>
<feature type="region of interest" description="Disordered" evidence="1">
    <location>
        <begin position="565"/>
        <end position="641"/>
    </location>
</feature>
<evidence type="ECO:0000313" key="2">
    <source>
        <dbReference type="EMBL" id="CAH0106336.1"/>
    </source>
</evidence>
<feature type="compositionally biased region" description="Low complexity" evidence="1">
    <location>
        <begin position="597"/>
        <end position="617"/>
    </location>
</feature>
<keyword evidence="3" id="KW-1185">Reference proteome</keyword>
<dbReference type="OrthoDB" id="5985011at2759"/>
<accession>A0A8J2WP53</accession>
<evidence type="ECO:0008006" key="4">
    <source>
        <dbReference type="Google" id="ProtNLM"/>
    </source>
</evidence>
<dbReference type="AlphaFoldDB" id="A0A8J2WP53"/>